<dbReference type="GO" id="GO:0032153">
    <property type="term" value="C:cell division site"/>
    <property type="evidence" value="ECO:0007669"/>
    <property type="project" value="UniProtKB-UniRule"/>
</dbReference>
<dbReference type="AlphaFoldDB" id="A0A1M4UIH1"/>
<comment type="subcellular location">
    <subcellularLocation>
        <location evidence="5">Cell membrane</location>
        <topology evidence="5">Peripheral membrane protein</topology>
        <orientation evidence="5">Cytoplasmic side</orientation>
    </subcellularLocation>
    <text evidence="5">Localizes to the Z ring in an FtsZ-dependent manner. Targeted to the membrane through a conserved C-terminal amphipathic helix.</text>
</comment>
<comment type="subunit">
    <text evidence="5">Self-interacts. Interacts with FtsZ.</text>
</comment>
<organism evidence="8 9">
    <name type="scientific">Fodinibius roseus</name>
    <dbReference type="NCBI Taxonomy" id="1194090"/>
    <lineage>
        <taxon>Bacteria</taxon>
        <taxon>Pseudomonadati</taxon>
        <taxon>Balneolota</taxon>
        <taxon>Balneolia</taxon>
        <taxon>Balneolales</taxon>
        <taxon>Balneolaceae</taxon>
        <taxon>Fodinibius</taxon>
    </lineage>
</organism>
<evidence type="ECO:0000313" key="8">
    <source>
        <dbReference type="EMBL" id="SHE56499.1"/>
    </source>
</evidence>
<keyword evidence="2 5" id="KW-0132">Cell division</keyword>
<dbReference type="GO" id="GO:0009898">
    <property type="term" value="C:cytoplasmic side of plasma membrane"/>
    <property type="evidence" value="ECO:0007669"/>
    <property type="project" value="UniProtKB-UniRule"/>
</dbReference>
<keyword evidence="4 5" id="KW-0131">Cell cycle</keyword>
<evidence type="ECO:0000256" key="3">
    <source>
        <dbReference type="ARBA" id="ARBA00023136"/>
    </source>
</evidence>
<keyword evidence="9" id="KW-1185">Reference proteome</keyword>
<keyword evidence="3 5" id="KW-0472">Membrane</keyword>
<dbReference type="HAMAP" id="MF_02033">
    <property type="entry name" value="FtsA"/>
    <property type="match status" value="1"/>
</dbReference>
<reference evidence="8 9" key="1">
    <citation type="submission" date="2016-11" db="EMBL/GenBank/DDBJ databases">
        <authorList>
            <person name="Jaros S."/>
            <person name="Januszkiewicz K."/>
            <person name="Wedrychowicz H."/>
        </authorList>
    </citation>
    <scope>NUCLEOTIDE SEQUENCE [LARGE SCALE GENOMIC DNA]</scope>
    <source>
        <strain evidence="8 9">DSM 21986</strain>
    </source>
</reference>
<proteinExistence type="inferred from homology"/>
<dbReference type="Proteomes" id="UP000184041">
    <property type="component" value="Unassembled WGS sequence"/>
</dbReference>
<dbReference type="SMART" id="SM00842">
    <property type="entry name" value="FtsA"/>
    <property type="match status" value="1"/>
</dbReference>
<evidence type="ECO:0000256" key="6">
    <source>
        <dbReference type="PIRNR" id="PIRNR003101"/>
    </source>
</evidence>
<dbReference type="NCBIfam" id="TIGR01174">
    <property type="entry name" value="ftsA"/>
    <property type="match status" value="1"/>
</dbReference>
<dbReference type="PANTHER" id="PTHR32432:SF4">
    <property type="entry name" value="CELL DIVISION PROTEIN FTSA"/>
    <property type="match status" value="1"/>
</dbReference>
<evidence type="ECO:0000256" key="5">
    <source>
        <dbReference type="HAMAP-Rule" id="MF_02033"/>
    </source>
</evidence>
<evidence type="ECO:0000259" key="7">
    <source>
        <dbReference type="SMART" id="SM00842"/>
    </source>
</evidence>
<dbReference type="PANTHER" id="PTHR32432">
    <property type="entry name" value="CELL DIVISION PROTEIN FTSA-RELATED"/>
    <property type="match status" value="1"/>
</dbReference>
<dbReference type="Gene3D" id="3.30.420.40">
    <property type="match status" value="2"/>
</dbReference>
<evidence type="ECO:0000256" key="2">
    <source>
        <dbReference type="ARBA" id="ARBA00022618"/>
    </source>
</evidence>
<name>A0A1M4UIH1_9BACT</name>
<dbReference type="OrthoDB" id="9768127at2"/>
<comment type="similarity">
    <text evidence="5 6">Belongs to the FtsA/MreB family.</text>
</comment>
<comment type="function">
    <text evidence="5 6">Cell division protein that is involved in the assembly of the Z ring. May serve as a membrane anchor for the Z ring.</text>
</comment>
<dbReference type="InterPro" id="IPR043129">
    <property type="entry name" value="ATPase_NBD"/>
</dbReference>
<dbReference type="InterPro" id="IPR050696">
    <property type="entry name" value="FtsA/MreB"/>
</dbReference>
<dbReference type="CDD" id="cd24048">
    <property type="entry name" value="ASKHA_NBD_FtsA"/>
    <property type="match status" value="1"/>
</dbReference>
<dbReference type="PIRSF" id="PIRSF003101">
    <property type="entry name" value="FtsA"/>
    <property type="match status" value="1"/>
</dbReference>
<evidence type="ECO:0000313" key="9">
    <source>
        <dbReference type="Proteomes" id="UP000184041"/>
    </source>
</evidence>
<feature type="domain" description="SHS2" evidence="7">
    <location>
        <begin position="9"/>
        <end position="197"/>
    </location>
</feature>
<gene>
    <name evidence="5" type="primary">ftsA</name>
    <name evidence="8" type="ORF">SAMN05443144_10245</name>
</gene>
<evidence type="ECO:0000256" key="1">
    <source>
        <dbReference type="ARBA" id="ARBA00022475"/>
    </source>
</evidence>
<sequence length="421" mass="44920">MEEQEDRIVVGLDIGTTKVCAVVASIDPQDRIHILGVGKASNEGLNRGVVVNIDKTVNAIKTAVEQAQLASGIEVNSVNVGIAGDHIRSMRSKGVITINNKDNEITVDDVERLLEDCQRIMLPTDQQILHVIPQEFVVDGQDGISDPVGMSGMRMEAEVHIITGLVSAAKNIYRCVERAGYQVADIILEPLASSYSVLDDEEKEAGVVLVDIGGGTTDVAIFQDNTIRHTAVIAIAGKKVTDDIRMGLSVLDDQAEKLKCNHGEAYIDLIEEDEAITVPGIAGRPPKEITKSILGKIIQARMEEILEIVAIETKRSGYADALSAGVVLSGGGSLIKNICPLANEVLGMDAKVGKPMGLSGGLTEEVNNPIFATGVGLVMHAIKTGSGPQNQAIVPSSTKGSSVEKVMERLADRMKSWFKEL</sequence>
<dbReference type="Pfam" id="PF14450">
    <property type="entry name" value="FtsA"/>
    <property type="match status" value="1"/>
</dbReference>
<dbReference type="STRING" id="1194090.SAMN05443144_10245"/>
<dbReference type="InterPro" id="IPR020823">
    <property type="entry name" value="Cell_div_FtsA"/>
</dbReference>
<protein>
    <recommendedName>
        <fullName evidence="5 6">Cell division protein FtsA</fullName>
    </recommendedName>
</protein>
<dbReference type="SUPFAM" id="SSF53067">
    <property type="entry name" value="Actin-like ATPase domain"/>
    <property type="match status" value="2"/>
</dbReference>
<dbReference type="Pfam" id="PF02491">
    <property type="entry name" value="SHS2_FTSA"/>
    <property type="match status" value="1"/>
</dbReference>
<dbReference type="RefSeq" id="WP_073059362.1">
    <property type="nucleotide sequence ID" value="NZ_FQUS01000002.1"/>
</dbReference>
<evidence type="ECO:0000256" key="4">
    <source>
        <dbReference type="ARBA" id="ARBA00023306"/>
    </source>
</evidence>
<dbReference type="Gene3D" id="3.30.1490.110">
    <property type="match status" value="1"/>
</dbReference>
<keyword evidence="1 5" id="KW-1003">Cell membrane</keyword>
<dbReference type="InterPro" id="IPR003494">
    <property type="entry name" value="SHS2_FtsA"/>
</dbReference>
<accession>A0A1M4UIH1</accession>
<dbReference type="EMBL" id="FQUS01000002">
    <property type="protein sequence ID" value="SHE56499.1"/>
    <property type="molecule type" value="Genomic_DNA"/>
</dbReference>
<dbReference type="GO" id="GO:0043093">
    <property type="term" value="P:FtsZ-dependent cytokinesis"/>
    <property type="evidence" value="ECO:0007669"/>
    <property type="project" value="UniProtKB-UniRule"/>
</dbReference>